<dbReference type="OrthoDB" id="514777at2759"/>
<evidence type="ECO:0000313" key="1">
    <source>
        <dbReference type="EMBL" id="KRZ05810.1"/>
    </source>
</evidence>
<dbReference type="STRING" id="268475.A0A0V1H5U4"/>
<accession>A0A0V1H5U4</accession>
<comment type="caution">
    <text evidence="1">The sequence shown here is derived from an EMBL/GenBank/DDBJ whole genome shotgun (WGS) entry which is preliminary data.</text>
</comment>
<evidence type="ECO:0000313" key="2">
    <source>
        <dbReference type="Proteomes" id="UP000055024"/>
    </source>
</evidence>
<keyword evidence="2" id="KW-1185">Reference proteome</keyword>
<reference evidence="1 2" key="1">
    <citation type="submission" date="2015-01" db="EMBL/GenBank/DDBJ databases">
        <title>Evolution of Trichinella species and genotypes.</title>
        <authorList>
            <person name="Korhonen P.K."/>
            <person name="Edoardo P."/>
            <person name="Giuseppe L.R."/>
            <person name="Gasser R.B."/>
        </authorList>
    </citation>
    <scope>NUCLEOTIDE SEQUENCE [LARGE SCALE GENOMIC DNA]</scope>
    <source>
        <strain evidence="1">ISS1029</strain>
    </source>
</reference>
<proteinExistence type="predicted"/>
<sequence length="578" mass="67090">MTGWIKVGYWQYRALAVVAIFLYTKAVPVRRDEPWTVLLCKFSEPDYEIHSPDWFRLWFDGETLDGSITKYFRDISNGMYNIHSANLLGWFHIPLTKRDVRLLAMADASLADVGNAERKIALKAKEVCVKYALQKYGHSLTAKVITFVNTMKAAIFCPIRGILISPHFFMTAAVTHEIVHSLHIGHSFSDRQAKVYPHAEPGEYDDSYDLMSTANAYSYRSFYGLTGPGLNGPHLDYLGWLPADRVHFFTFAQTQGIFHLSTLSLPHHMTKDWLLLLVPYDRDDPQKVFTVELRTAINYDRGLPSSRVLVHQIENRNGFYYSKLLRAQPNRYNAVRFLSKWRFVNPSIVGGAFIEIETTALHKHSAIVKISGNFTPTVCVEGEVQRKVFSQDDLVCVIREEQRLISSAFNEQSQRRDLHQNCADKLQEYKTMFNQTVCLTSKELATVIRQDRRWKHYQQFYNMPTYGLNMCKPGFVWRLIDAYDYVCVWPNRTAAETTSQKLWKSTLPIEQNCPSNLVFRNAFPGDMLCVDIDQRQLVQHENDLSETRLRYFKFFNGIDKIPYNKNTFLAKSYRLRQH</sequence>
<name>A0A0V1H5U4_9BILA</name>
<dbReference type="Proteomes" id="UP000055024">
    <property type="component" value="Unassembled WGS sequence"/>
</dbReference>
<organism evidence="1 2">
    <name type="scientific">Trichinella zimbabwensis</name>
    <dbReference type="NCBI Taxonomy" id="268475"/>
    <lineage>
        <taxon>Eukaryota</taxon>
        <taxon>Metazoa</taxon>
        <taxon>Ecdysozoa</taxon>
        <taxon>Nematoda</taxon>
        <taxon>Enoplea</taxon>
        <taxon>Dorylaimia</taxon>
        <taxon>Trichinellida</taxon>
        <taxon>Trichinellidae</taxon>
        <taxon>Trichinella</taxon>
    </lineage>
</organism>
<protein>
    <submittedName>
        <fullName evidence="1">Uncharacterized protein</fullName>
    </submittedName>
</protein>
<gene>
    <name evidence="1" type="ORF">T11_6778</name>
</gene>
<dbReference type="EMBL" id="JYDP01000131">
    <property type="protein sequence ID" value="KRZ05810.1"/>
    <property type="molecule type" value="Genomic_DNA"/>
</dbReference>
<dbReference type="AlphaFoldDB" id="A0A0V1H5U4"/>